<evidence type="ECO:0000256" key="5">
    <source>
        <dbReference type="ARBA" id="ARBA00023186"/>
    </source>
</evidence>
<proteinExistence type="inferred from homology"/>
<reference evidence="10" key="1">
    <citation type="submission" date="2021-03" db="EMBL/GenBank/DDBJ databases">
        <title>Draft genome sequence of rust myrtle Austropuccinia psidii MF-1, a brazilian biotype.</title>
        <authorList>
            <person name="Quecine M.C."/>
            <person name="Pachon D.M.R."/>
            <person name="Bonatelli M.L."/>
            <person name="Correr F.H."/>
            <person name="Franceschini L.M."/>
            <person name="Leite T.F."/>
            <person name="Margarido G.R.A."/>
            <person name="Almeida C.A."/>
            <person name="Ferrarezi J.A."/>
            <person name="Labate C.A."/>
        </authorList>
    </citation>
    <scope>NUCLEOTIDE SEQUENCE</scope>
    <source>
        <strain evidence="10">MF-1</strain>
    </source>
</reference>
<dbReference type="InterPro" id="IPR051316">
    <property type="entry name" value="Zinc-reg_GTPase_activator"/>
</dbReference>
<dbReference type="Gene3D" id="3.30.1220.10">
    <property type="entry name" value="CobW-like, C-terminal domain"/>
    <property type="match status" value="1"/>
</dbReference>
<evidence type="ECO:0000259" key="9">
    <source>
        <dbReference type="Pfam" id="PF07683"/>
    </source>
</evidence>
<dbReference type="Pfam" id="PF02492">
    <property type="entry name" value="cobW"/>
    <property type="match status" value="1"/>
</dbReference>
<name>A0A9Q3B8J6_9BASI</name>
<sequence length="379" mass="42068">MANPTTKVPVTILSGQLGSGKSTLLRRILTEQSQFKIAIVMNEFAQTAKIEGKAIQLTVANEGTQVQEWLELDNGCLCCSAQDQGVLAIESLMQRRGTFDYVIIETTGIADPSQIAILFWLDSALESVLYLDGIVTVVDCLNLEKQLKEEASENSGTVTKQIAVADCLYLSKTDLVSGSTLTQTRRLLQGINTSALINESHEDLGLTLSRMLNVDSFSTFRRIPQALHISGNSSEAVTAELTDRLKPQVGQLIERNFRTAHNGFSSITIDLPTIDCVDKSDSQFDITFRRLLWEGRIGNEEIPDFNKDSDEPRILRAKGLLKDGNGNWFILQGVRDTYEIQPIEDVIDEQPKLVLIGKDLNYQMKEQFLNEIAQSGVPK</sequence>
<feature type="domain" description="CobW C-terminal" evidence="9">
    <location>
        <begin position="310"/>
        <end position="370"/>
    </location>
</feature>
<dbReference type="GO" id="GO:0005525">
    <property type="term" value="F:GTP binding"/>
    <property type="evidence" value="ECO:0007669"/>
    <property type="project" value="UniProtKB-KW"/>
</dbReference>
<dbReference type="InterPro" id="IPR011629">
    <property type="entry name" value="CobW-like_C"/>
</dbReference>
<keyword evidence="11" id="KW-1185">Reference proteome</keyword>
<dbReference type="InterPro" id="IPR036627">
    <property type="entry name" value="CobW-likC_sf"/>
</dbReference>
<dbReference type="SUPFAM" id="SSF52540">
    <property type="entry name" value="P-loop containing nucleoside triphosphate hydrolases"/>
    <property type="match status" value="1"/>
</dbReference>
<dbReference type="GO" id="GO:0016787">
    <property type="term" value="F:hydrolase activity"/>
    <property type="evidence" value="ECO:0007669"/>
    <property type="project" value="UniProtKB-KW"/>
</dbReference>
<evidence type="ECO:0000256" key="3">
    <source>
        <dbReference type="ARBA" id="ARBA00022833"/>
    </source>
</evidence>
<dbReference type="SUPFAM" id="SSF90002">
    <property type="entry name" value="Hypothetical protein YjiA, C-terminal domain"/>
    <property type="match status" value="1"/>
</dbReference>
<evidence type="ECO:0008006" key="12">
    <source>
        <dbReference type="Google" id="ProtNLM"/>
    </source>
</evidence>
<evidence type="ECO:0000256" key="7">
    <source>
        <dbReference type="ARBA" id="ARBA00049117"/>
    </source>
</evidence>
<comment type="catalytic activity">
    <reaction evidence="7">
        <text>GTP + H2O = GDP + phosphate + H(+)</text>
        <dbReference type="Rhea" id="RHEA:19669"/>
        <dbReference type="ChEBI" id="CHEBI:15377"/>
        <dbReference type="ChEBI" id="CHEBI:15378"/>
        <dbReference type="ChEBI" id="CHEBI:37565"/>
        <dbReference type="ChEBI" id="CHEBI:43474"/>
        <dbReference type="ChEBI" id="CHEBI:58189"/>
    </reaction>
    <physiologicalReaction direction="left-to-right" evidence="7">
        <dbReference type="Rhea" id="RHEA:19670"/>
    </physiologicalReaction>
</comment>
<keyword evidence="1" id="KW-0547">Nucleotide-binding</keyword>
<dbReference type="PANTHER" id="PTHR13748">
    <property type="entry name" value="COBW-RELATED"/>
    <property type="match status" value="1"/>
</dbReference>
<comment type="similarity">
    <text evidence="6">Belongs to the SIMIBI class G3E GTPase family. ZNG1 subfamily.</text>
</comment>
<evidence type="ECO:0000259" key="8">
    <source>
        <dbReference type="Pfam" id="PF02492"/>
    </source>
</evidence>
<evidence type="ECO:0000313" key="10">
    <source>
        <dbReference type="EMBL" id="MBW0460562.1"/>
    </source>
</evidence>
<dbReference type="Proteomes" id="UP000765509">
    <property type="component" value="Unassembled WGS sequence"/>
</dbReference>
<evidence type="ECO:0000256" key="1">
    <source>
        <dbReference type="ARBA" id="ARBA00022741"/>
    </source>
</evidence>
<dbReference type="Gene3D" id="3.40.50.300">
    <property type="entry name" value="P-loop containing nucleotide triphosphate hydrolases"/>
    <property type="match status" value="1"/>
</dbReference>
<dbReference type="InterPro" id="IPR027417">
    <property type="entry name" value="P-loop_NTPase"/>
</dbReference>
<feature type="domain" description="CobW/HypB/UreG nucleotide-binding" evidence="8">
    <location>
        <begin position="9"/>
        <end position="195"/>
    </location>
</feature>
<keyword evidence="3" id="KW-0862">Zinc</keyword>
<keyword evidence="4" id="KW-0342">GTP-binding</keyword>
<evidence type="ECO:0000256" key="6">
    <source>
        <dbReference type="ARBA" id="ARBA00034320"/>
    </source>
</evidence>
<dbReference type="OrthoDB" id="258627at2759"/>
<evidence type="ECO:0000256" key="2">
    <source>
        <dbReference type="ARBA" id="ARBA00022801"/>
    </source>
</evidence>
<evidence type="ECO:0000256" key="4">
    <source>
        <dbReference type="ARBA" id="ARBA00023134"/>
    </source>
</evidence>
<dbReference type="PANTHER" id="PTHR13748:SF31">
    <property type="entry name" value="ZINC-REGULATED GTPASE METALLOPROTEIN ACTIVATOR 1A-RELATED"/>
    <property type="match status" value="1"/>
</dbReference>
<evidence type="ECO:0000313" key="11">
    <source>
        <dbReference type="Proteomes" id="UP000765509"/>
    </source>
</evidence>
<keyword evidence="5" id="KW-0143">Chaperone</keyword>
<gene>
    <name evidence="10" type="ORF">O181_000277</name>
</gene>
<keyword evidence="2" id="KW-0378">Hydrolase</keyword>
<protein>
    <recommendedName>
        <fullName evidence="12">CobW C-terminal domain-containing protein</fullName>
    </recommendedName>
</protein>
<dbReference type="GO" id="GO:0005737">
    <property type="term" value="C:cytoplasm"/>
    <property type="evidence" value="ECO:0007669"/>
    <property type="project" value="TreeGrafter"/>
</dbReference>
<dbReference type="AlphaFoldDB" id="A0A9Q3B8J6"/>
<comment type="caution">
    <text evidence="10">The sequence shown here is derived from an EMBL/GenBank/DDBJ whole genome shotgun (WGS) entry which is preliminary data.</text>
</comment>
<dbReference type="EMBL" id="AVOT02000028">
    <property type="protein sequence ID" value="MBW0460562.1"/>
    <property type="molecule type" value="Genomic_DNA"/>
</dbReference>
<dbReference type="InterPro" id="IPR003495">
    <property type="entry name" value="CobW/HypB/UreG_nucleotide-bd"/>
</dbReference>
<dbReference type="Pfam" id="PF07683">
    <property type="entry name" value="CobW_C"/>
    <property type="match status" value="1"/>
</dbReference>
<dbReference type="CDD" id="cd03112">
    <property type="entry name" value="CobW-like"/>
    <property type="match status" value="1"/>
</dbReference>
<accession>A0A9Q3B8J6</accession>
<organism evidence="10 11">
    <name type="scientific">Austropuccinia psidii MF-1</name>
    <dbReference type="NCBI Taxonomy" id="1389203"/>
    <lineage>
        <taxon>Eukaryota</taxon>
        <taxon>Fungi</taxon>
        <taxon>Dikarya</taxon>
        <taxon>Basidiomycota</taxon>
        <taxon>Pucciniomycotina</taxon>
        <taxon>Pucciniomycetes</taxon>
        <taxon>Pucciniales</taxon>
        <taxon>Sphaerophragmiaceae</taxon>
        <taxon>Austropuccinia</taxon>
    </lineage>
</organism>